<protein>
    <submittedName>
        <fullName evidence="1">Phosphorylase</fullName>
    </submittedName>
</protein>
<dbReference type="Gene3D" id="1.25.10.10">
    <property type="entry name" value="Leucine-rich Repeat Variant"/>
    <property type="match status" value="1"/>
</dbReference>
<evidence type="ECO:0000313" key="1">
    <source>
        <dbReference type="EMBL" id="AKB78187.1"/>
    </source>
</evidence>
<dbReference type="Proteomes" id="UP000033101">
    <property type="component" value="Chromosome"/>
</dbReference>
<dbReference type="InterPro" id="IPR011989">
    <property type="entry name" value="ARM-like"/>
</dbReference>
<dbReference type="AlphaFoldDB" id="A0A0E3SDK8"/>
<dbReference type="PATRIC" id="fig|1434110.4.peg.2150"/>
<reference evidence="1 2" key="1">
    <citation type="submission" date="2014-07" db="EMBL/GenBank/DDBJ databases">
        <title>Methanogenic archaea and the global carbon cycle.</title>
        <authorList>
            <person name="Henriksen J.R."/>
            <person name="Luke J."/>
            <person name="Reinhart S."/>
            <person name="Benedict M.N."/>
            <person name="Youngblut N.D."/>
            <person name="Metcalf M.E."/>
            <person name="Whitaker R.J."/>
            <person name="Metcalf W.W."/>
        </authorList>
    </citation>
    <scope>NUCLEOTIDE SEQUENCE [LARGE SCALE GENOMIC DNA]</scope>
    <source>
        <strain evidence="1 2">HB-1</strain>
    </source>
</reference>
<dbReference type="SUPFAM" id="SSF48371">
    <property type="entry name" value="ARM repeat"/>
    <property type="match status" value="1"/>
</dbReference>
<proteinExistence type="predicted"/>
<gene>
    <name evidence="1" type="ORF">MSHOH_1704</name>
</gene>
<evidence type="ECO:0000313" key="2">
    <source>
        <dbReference type="Proteomes" id="UP000033101"/>
    </source>
</evidence>
<dbReference type="EMBL" id="CP009516">
    <property type="protein sequence ID" value="AKB78187.1"/>
    <property type="molecule type" value="Genomic_DNA"/>
</dbReference>
<keyword evidence="2" id="KW-1185">Reference proteome</keyword>
<dbReference type="KEGG" id="mhor:MSHOH_1704"/>
<dbReference type="HOGENOM" id="CLU_695617_0_0_2"/>
<name>A0A0E3SDK8_9EURY</name>
<sequence>MQILTHDYFCDVRIFAAYSIGSIFPYIPDKKCAWQELIKLKENEENEVRSSTTHSLGRICIFKASQAETDKEYEKELKNAITFFEQASINSRFINPSKFCLPFYRSFYTIIFNEEKQTQNEIEKYLAEAKNVIVKSHNEKLLLKAVENLANVLKQVQNFERMDLNAKKDKLNFCRIYCEQTAELLNYTEKVSPYTTELIRKGLPIFNRKLKPLFEEIQEKAKIVCRESEGTPTQEIACAISREVQKWEIGSQEEMTWYVENLVFALESSIPKVPENQHIFDRIQQIREQKDIPKQYGMVSTLIPLIPKLCMEQKIDSMEKKLDELIVHFSESHTDLTISLGADFYGNGIKVTKTIPLQKFSDKEKGEIEGKIQGNEGIKLSSLSTTLIKKIKDNLF</sequence>
<dbReference type="InterPro" id="IPR016024">
    <property type="entry name" value="ARM-type_fold"/>
</dbReference>
<accession>A0A0E3SDK8</accession>
<organism evidence="1 2">
    <name type="scientific">Methanosarcina horonobensis HB-1 = JCM 15518</name>
    <dbReference type="NCBI Taxonomy" id="1434110"/>
    <lineage>
        <taxon>Archaea</taxon>
        <taxon>Methanobacteriati</taxon>
        <taxon>Methanobacteriota</taxon>
        <taxon>Stenosarchaea group</taxon>
        <taxon>Methanomicrobia</taxon>
        <taxon>Methanosarcinales</taxon>
        <taxon>Methanosarcinaceae</taxon>
        <taxon>Methanosarcina</taxon>
    </lineage>
</organism>
<dbReference type="STRING" id="1434110.MSHOH_1704"/>